<name>A0ABU8QYP2_9PSED</name>
<feature type="chain" id="PRO_5047338854" evidence="1">
    <location>
        <begin position="18"/>
        <end position="130"/>
    </location>
</feature>
<comment type="caution">
    <text evidence="2">The sequence shown here is derived from an EMBL/GenBank/DDBJ whole genome shotgun (WGS) entry which is preliminary data.</text>
</comment>
<proteinExistence type="predicted"/>
<dbReference type="EMBL" id="JBBHLC010000105">
    <property type="protein sequence ID" value="MEJ5865766.1"/>
    <property type="molecule type" value="Genomic_DNA"/>
</dbReference>
<evidence type="ECO:0000256" key="1">
    <source>
        <dbReference type="SAM" id="SignalP"/>
    </source>
</evidence>
<evidence type="ECO:0000313" key="2">
    <source>
        <dbReference type="EMBL" id="MEJ5865766.1"/>
    </source>
</evidence>
<feature type="signal peptide" evidence="1">
    <location>
        <begin position="1"/>
        <end position="17"/>
    </location>
</feature>
<organism evidence="2 3">
    <name type="scientific">Pseudomonas farsensis</name>
    <dbReference type="NCBI Taxonomy" id="2745492"/>
    <lineage>
        <taxon>Bacteria</taxon>
        <taxon>Pseudomonadati</taxon>
        <taxon>Pseudomonadota</taxon>
        <taxon>Gammaproteobacteria</taxon>
        <taxon>Pseudomonadales</taxon>
        <taxon>Pseudomonadaceae</taxon>
        <taxon>Pseudomonas</taxon>
    </lineage>
</organism>
<keyword evidence="1" id="KW-0732">Signal</keyword>
<accession>A0ABU8QYP2</accession>
<evidence type="ECO:0000313" key="3">
    <source>
        <dbReference type="Proteomes" id="UP001380290"/>
    </source>
</evidence>
<dbReference type="RefSeq" id="WP_339600505.1">
    <property type="nucleotide sequence ID" value="NZ_JBBHLC010000105.1"/>
</dbReference>
<protein>
    <submittedName>
        <fullName evidence="2">Uncharacterized protein</fullName>
    </submittedName>
</protein>
<sequence>MNRYLLSLALLAGPAMACEVQVDKAYKDEQFGNWVIPVQLKRGERCVIHDYTTAEGRKTWLERWTPVEKMGAIHPDKLGRLHREYRISAPKPINRYVYTAGPNAGEEQVIFAGYPNGRETRAVAYQLIIR</sequence>
<keyword evidence="3" id="KW-1185">Reference proteome</keyword>
<reference evidence="2 3" key="1">
    <citation type="submission" date="2024-02" db="EMBL/GenBank/DDBJ databases">
        <title>Identification of pathogenicity and growth-promoting function of Pseudomonas putida variant.</title>
        <authorList>
            <person name="Sun J."/>
        </authorList>
    </citation>
    <scope>NUCLEOTIDE SEQUENCE [LARGE SCALE GENOMIC DNA]</scope>
    <source>
        <strain evidence="2 3">A03</strain>
    </source>
</reference>
<gene>
    <name evidence="2" type="ORF">V7S98_21330</name>
</gene>
<dbReference type="Proteomes" id="UP001380290">
    <property type="component" value="Unassembled WGS sequence"/>
</dbReference>